<keyword evidence="4" id="KW-1185">Reference proteome</keyword>
<accession>A0A1H8S076</accession>
<protein>
    <submittedName>
        <fullName evidence="3">Xanthine dehydrogenase accessory factor</fullName>
    </submittedName>
</protein>
<name>A0A1H8S076_9GAMM</name>
<dbReference type="PANTHER" id="PTHR30388:SF6">
    <property type="entry name" value="XANTHINE DEHYDROGENASE SUBUNIT A-RELATED"/>
    <property type="match status" value="1"/>
</dbReference>
<dbReference type="Pfam" id="PF13478">
    <property type="entry name" value="XdhC_C"/>
    <property type="match status" value="1"/>
</dbReference>
<proteinExistence type="predicted"/>
<feature type="domain" description="XdhC Rossmann" evidence="2">
    <location>
        <begin position="121"/>
        <end position="253"/>
    </location>
</feature>
<dbReference type="Gene3D" id="3.40.50.720">
    <property type="entry name" value="NAD(P)-binding Rossmann-like Domain"/>
    <property type="match status" value="1"/>
</dbReference>
<feature type="domain" description="XdhC- CoxI" evidence="1">
    <location>
        <begin position="16"/>
        <end position="80"/>
    </location>
</feature>
<dbReference type="Pfam" id="PF02625">
    <property type="entry name" value="XdhC_CoxI"/>
    <property type="match status" value="1"/>
</dbReference>
<reference evidence="3 4" key="1">
    <citation type="submission" date="2016-10" db="EMBL/GenBank/DDBJ databases">
        <authorList>
            <person name="de Groot N.N."/>
        </authorList>
    </citation>
    <scope>NUCLEOTIDE SEQUENCE [LARGE SCALE GENOMIC DNA]</scope>
    <source>
        <strain evidence="3 4">CGMCC 1.6291</strain>
    </source>
</reference>
<dbReference type="InterPro" id="IPR027051">
    <property type="entry name" value="XdhC_Rossmann_dom"/>
</dbReference>
<sequence>MISSDDVFSHLQRFRTEGTPCALVTVVRTLAPTSGKPGSRAVITMAGAVHGWIGGGCASGAVLRAVKDALADGEPRLIRVSPPGSSSKGEDGVIDFDMRCASQGTVDLFIEPMLPPPVVRVHGSAPVARHVVEMATRVGLSVQVLAPDTDAASFPGARRHAAGHDVPAEWPSARWSVVATQGQGDRAALEASIGTGVERIALIASRRKRDALLRDMEERGASAEALARVHAPAGVNIAARTPEEIALSVVAQLVEWRRSGVEGAGVGRDAGADSCCGQVS</sequence>
<dbReference type="InterPro" id="IPR052698">
    <property type="entry name" value="MoCofactor_Util/Proc"/>
</dbReference>
<dbReference type="EMBL" id="FOEG01000002">
    <property type="protein sequence ID" value="SEO72339.1"/>
    <property type="molecule type" value="Genomic_DNA"/>
</dbReference>
<evidence type="ECO:0000259" key="1">
    <source>
        <dbReference type="Pfam" id="PF02625"/>
    </source>
</evidence>
<organism evidence="3 4">
    <name type="scientific">Aquisalimonas asiatica</name>
    <dbReference type="NCBI Taxonomy" id="406100"/>
    <lineage>
        <taxon>Bacteria</taxon>
        <taxon>Pseudomonadati</taxon>
        <taxon>Pseudomonadota</taxon>
        <taxon>Gammaproteobacteria</taxon>
        <taxon>Chromatiales</taxon>
        <taxon>Ectothiorhodospiraceae</taxon>
        <taxon>Aquisalimonas</taxon>
    </lineage>
</organism>
<dbReference type="STRING" id="406100.SAMN04488052_102393"/>
<dbReference type="AlphaFoldDB" id="A0A1H8S076"/>
<dbReference type="Proteomes" id="UP000199657">
    <property type="component" value="Unassembled WGS sequence"/>
</dbReference>
<evidence type="ECO:0000313" key="4">
    <source>
        <dbReference type="Proteomes" id="UP000199657"/>
    </source>
</evidence>
<dbReference type="PANTHER" id="PTHR30388">
    <property type="entry name" value="ALDEHYDE OXIDOREDUCTASE MOLYBDENUM COFACTOR ASSEMBLY PROTEIN"/>
    <property type="match status" value="1"/>
</dbReference>
<dbReference type="OrthoDB" id="9815497at2"/>
<dbReference type="InterPro" id="IPR003777">
    <property type="entry name" value="XdhC_CoxI"/>
</dbReference>
<evidence type="ECO:0000313" key="3">
    <source>
        <dbReference type="EMBL" id="SEO72339.1"/>
    </source>
</evidence>
<gene>
    <name evidence="3" type="ORF">SAMN04488052_102393</name>
</gene>
<evidence type="ECO:0000259" key="2">
    <source>
        <dbReference type="Pfam" id="PF13478"/>
    </source>
</evidence>
<dbReference type="RefSeq" id="WP_091641180.1">
    <property type="nucleotide sequence ID" value="NZ_FOEG01000002.1"/>
</dbReference>